<proteinExistence type="predicted"/>
<name>A0A6I4T2Z3_9SPHN</name>
<accession>A0A6I4T2Z3</accession>
<dbReference type="Gene3D" id="3.10.180.10">
    <property type="entry name" value="2,3-Dihydroxybiphenyl 1,2-Dioxygenase, domain 1"/>
    <property type="match status" value="1"/>
</dbReference>
<comment type="caution">
    <text evidence="2">The sequence shown here is derived from an EMBL/GenBank/DDBJ whole genome shotgun (WGS) entry which is preliminary data.</text>
</comment>
<dbReference type="Pfam" id="PF00903">
    <property type="entry name" value="Glyoxalase"/>
    <property type="match status" value="1"/>
</dbReference>
<organism evidence="2 3">
    <name type="scientific">Altericroceibacterium endophyticum</name>
    <dbReference type="NCBI Taxonomy" id="1808508"/>
    <lineage>
        <taxon>Bacteria</taxon>
        <taxon>Pseudomonadati</taxon>
        <taxon>Pseudomonadota</taxon>
        <taxon>Alphaproteobacteria</taxon>
        <taxon>Sphingomonadales</taxon>
        <taxon>Erythrobacteraceae</taxon>
        <taxon>Altericroceibacterium</taxon>
    </lineage>
</organism>
<dbReference type="CDD" id="cd07262">
    <property type="entry name" value="VOC_like"/>
    <property type="match status" value="1"/>
</dbReference>
<reference evidence="2 3" key="1">
    <citation type="submission" date="2019-12" db="EMBL/GenBank/DDBJ databases">
        <title>Genomic-based taxomic classification of the family Erythrobacteraceae.</title>
        <authorList>
            <person name="Xu L."/>
        </authorList>
    </citation>
    <scope>NUCLEOTIDE SEQUENCE [LARGE SCALE GENOMIC DNA]</scope>
    <source>
        <strain evidence="2 3">LMG 29518</strain>
    </source>
</reference>
<keyword evidence="3" id="KW-1185">Reference proteome</keyword>
<dbReference type="EMBL" id="WTYT01000002">
    <property type="protein sequence ID" value="MXO65188.1"/>
    <property type="molecule type" value="Genomic_DNA"/>
</dbReference>
<dbReference type="AlphaFoldDB" id="A0A6I4T2Z3"/>
<dbReference type="RefSeq" id="WP_160735613.1">
    <property type="nucleotide sequence ID" value="NZ_WTYT01000002.1"/>
</dbReference>
<dbReference type="SUPFAM" id="SSF54593">
    <property type="entry name" value="Glyoxalase/Bleomycin resistance protein/Dihydroxybiphenyl dioxygenase"/>
    <property type="match status" value="1"/>
</dbReference>
<dbReference type="OrthoDB" id="9807407at2"/>
<evidence type="ECO:0000259" key="1">
    <source>
        <dbReference type="PROSITE" id="PS51819"/>
    </source>
</evidence>
<evidence type="ECO:0000313" key="3">
    <source>
        <dbReference type="Proteomes" id="UP000438476"/>
    </source>
</evidence>
<dbReference type="PANTHER" id="PTHR35006">
    <property type="entry name" value="GLYOXALASE FAMILY PROTEIN (AFU_ORTHOLOGUE AFUA_5G14830)"/>
    <property type="match status" value="1"/>
</dbReference>
<feature type="domain" description="VOC" evidence="1">
    <location>
        <begin position="1"/>
        <end position="126"/>
    </location>
</feature>
<dbReference type="Proteomes" id="UP000438476">
    <property type="component" value="Unassembled WGS sequence"/>
</dbReference>
<dbReference type="InterPro" id="IPR029068">
    <property type="entry name" value="Glyas_Bleomycin-R_OHBP_Dase"/>
</dbReference>
<protein>
    <submittedName>
        <fullName evidence="2">VOC family protein</fullName>
    </submittedName>
</protein>
<evidence type="ECO:0000313" key="2">
    <source>
        <dbReference type="EMBL" id="MXO65188.1"/>
    </source>
</evidence>
<dbReference type="InterPro" id="IPR037523">
    <property type="entry name" value="VOC_core"/>
</dbReference>
<gene>
    <name evidence="2" type="ORF">GRI91_05425</name>
</gene>
<dbReference type="PROSITE" id="PS51819">
    <property type="entry name" value="VOC"/>
    <property type="match status" value="1"/>
</dbReference>
<dbReference type="InterPro" id="IPR004360">
    <property type="entry name" value="Glyas_Fos-R_dOase_dom"/>
</dbReference>
<dbReference type="PANTHER" id="PTHR35006:SF1">
    <property type="entry name" value="BLL2941 PROTEIN"/>
    <property type="match status" value="1"/>
</dbReference>
<sequence>MFRHLVLGSNDIDASRRFYDAAMGALGVAAGEQDAQGRVIYRHEGALLIIGRPINGEAATHANGGTVGFTAPSSDAVDAWHRLGLENGGQACEGEPKSRISPATGLEVRVAYLRDPDGNKLCAVYG</sequence>